<evidence type="ECO:0000313" key="13">
    <source>
        <dbReference type="EMBL" id="MFJ1267793.1"/>
    </source>
</evidence>
<organism evidence="13 14">
    <name type="scientific">Legionella lytica</name>
    <dbReference type="NCBI Taxonomy" id="96232"/>
    <lineage>
        <taxon>Bacteria</taxon>
        <taxon>Pseudomonadati</taxon>
        <taxon>Pseudomonadota</taxon>
        <taxon>Gammaproteobacteria</taxon>
        <taxon>Legionellales</taxon>
        <taxon>Legionellaceae</taxon>
        <taxon>Legionella</taxon>
    </lineage>
</organism>
<dbReference type="HAMAP" id="MF_00165">
    <property type="entry name" value="Thymidylate_kinase"/>
    <property type="match status" value="1"/>
</dbReference>
<evidence type="ECO:0000256" key="9">
    <source>
        <dbReference type="ARBA" id="ARBA00029962"/>
    </source>
</evidence>
<dbReference type="InterPro" id="IPR027417">
    <property type="entry name" value="P-loop_NTPase"/>
</dbReference>
<evidence type="ECO:0000313" key="14">
    <source>
        <dbReference type="Proteomes" id="UP001615550"/>
    </source>
</evidence>
<comment type="caution">
    <text evidence="13">The sequence shown here is derived from an EMBL/GenBank/DDBJ whole genome shotgun (WGS) entry which is preliminary data.</text>
</comment>
<dbReference type="PANTHER" id="PTHR10344:SF4">
    <property type="entry name" value="UMP-CMP KINASE 2, MITOCHONDRIAL"/>
    <property type="match status" value="1"/>
</dbReference>
<evidence type="ECO:0000256" key="1">
    <source>
        <dbReference type="ARBA" id="ARBA00009776"/>
    </source>
</evidence>
<dbReference type="Gene3D" id="3.40.50.300">
    <property type="entry name" value="P-loop containing nucleotide triphosphate hydrolases"/>
    <property type="match status" value="1"/>
</dbReference>
<feature type="binding site" evidence="11">
    <location>
        <begin position="13"/>
        <end position="20"/>
    </location>
    <ligand>
        <name>ATP</name>
        <dbReference type="ChEBI" id="CHEBI:30616"/>
    </ligand>
</feature>
<gene>
    <name evidence="11 13" type="primary">tmk</name>
    <name evidence="13" type="ORF">ACD661_04360</name>
</gene>
<sequence length="210" mass="23640">MLSSMGKLIVIEGLEGAGKSTAVNTIIEFLSRLDINIITTREPGGTVIGEVLREVIKNPEYKDVLDDKSELLLLYTARIQLLEQVIKPALEQGTWVIADRFELSTMAYQGGGRGLDQNMIEHLSAFALDGFKPDLTLYLDISPEEGMQRVRSRGAFDRIEQQSIDFFNRVHESYLKHVEKNPHAIMIDASRPLPLVQQTIQEALKAFIEQ</sequence>
<dbReference type="EC" id="2.7.4.9" evidence="2 11"/>
<evidence type="ECO:0000256" key="3">
    <source>
        <dbReference type="ARBA" id="ARBA00017144"/>
    </source>
</evidence>
<proteinExistence type="inferred from homology"/>
<dbReference type="PANTHER" id="PTHR10344">
    <property type="entry name" value="THYMIDYLATE KINASE"/>
    <property type="match status" value="1"/>
</dbReference>
<dbReference type="NCBIfam" id="TIGR00041">
    <property type="entry name" value="DTMP_kinase"/>
    <property type="match status" value="1"/>
</dbReference>
<dbReference type="InterPro" id="IPR018094">
    <property type="entry name" value="Thymidylate_kinase"/>
</dbReference>
<reference evidence="13 14" key="1">
    <citation type="submission" date="2024-08" db="EMBL/GenBank/DDBJ databases">
        <title>Draft Genome Sequence of Legionella lytica strain DSB2004, Isolated From a Fire Sprinkler System.</title>
        <authorList>
            <person name="Everhart A.D."/>
            <person name="Kidane D.T."/>
            <person name="Farone A.L."/>
            <person name="Farone M.B."/>
        </authorList>
    </citation>
    <scope>NUCLEOTIDE SEQUENCE [LARGE SCALE GENOMIC DNA]</scope>
    <source>
        <strain evidence="13 14">DSB2004</strain>
    </source>
</reference>
<keyword evidence="7 11" id="KW-0418">Kinase</keyword>
<name>A0ABW8D531_9GAMM</name>
<dbReference type="Pfam" id="PF02223">
    <property type="entry name" value="Thymidylate_kin"/>
    <property type="match status" value="1"/>
</dbReference>
<evidence type="ECO:0000259" key="12">
    <source>
        <dbReference type="Pfam" id="PF02223"/>
    </source>
</evidence>
<evidence type="ECO:0000256" key="11">
    <source>
        <dbReference type="HAMAP-Rule" id="MF_00165"/>
    </source>
</evidence>
<comment type="catalytic activity">
    <reaction evidence="10 11">
        <text>dTMP + ATP = dTDP + ADP</text>
        <dbReference type="Rhea" id="RHEA:13517"/>
        <dbReference type="ChEBI" id="CHEBI:30616"/>
        <dbReference type="ChEBI" id="CHEBI:58369"/>
        <dbReference type="ChEBI" id="CHEBI:63528"/>
        <dbReference type="ChEBI" id="CHEBI:456216"/>
        <dbReference type="EC" id="2.7.4.9"/>
    </reaction>
</comment>
<evidence type="ECO:0000256" key="8">
    <source>
        <dbReference type="ARBA" id="ARBA00022840"/>
    </source>
</evidence>
<keyword evidence="4 11" id="KW-0808">Transferase</keyword>
<keyword evidence="5 11" id="KW-0545">Nucleotide biosynthesis</keyword>
<keyword evidence="8 11" id="KW-0067">ATP-binding</keyword>
<evidence type="ECO:0000256" key="5">
    <source>
        <dbReference type="ARBA" id="ARBA00022727"/>
    </source>
</evidence>
<dbReference type="GO" id="GO:0004798">
    <property type="term" value="F:dTMP kinase activity"/>
    <property type="evidence" value="ECO:0007669"/>
    <property type="project" value="UniProtKB-EC"/>
</dbReference>
<accession>A0ABW8D531</accession>
<dbReference type="InterPro" id="IPR039430">
    <property type="entry name" value="Thymidylate_kin-like_dom"/>
</dbReference>
<feature type="domain" description="Thymidylate kinase-like" evidence="12">
    <location>
        <begin position="11"/>
        <end position="200"/>
    </location>
</feature>
<evidence type="ECO:0000256" key="7">
    <source>
        <dbReference type="ARBA" id="ARBA00022777"/>
    </source>
</evidence>
<evidence type="ECO:0000256" key="4">
    <source>
        <dbReference type="ARBA" id="ARBA00022679"/>
    </source>
</evidence>
<comment type="function">
    <text evidence="11">Phosphorylation of dTMP to form dTDP in both de novo and salvage pathways of dTTP synthesis.</text>
</comment>
<comment type="similarity">
    <text evidence="1 11">Belongs to the thymidylate kinase family.</text>
</comment>
<protein>
    <recommendedName>
        <fullName evidence="3 11">Thymidylate kinase</fullName>
        <ecNumber evidence="2 11">2.7.4.9</ecNumber>
    </recommendedName>
    <alternativeName>
        <fullName evidence="9 11">dTMP kinase</fullName>
    </alternativeName>
</protein>
<keyword evidence="14" id="KW-1185">Reference proteome</keyword>
<dbReference type="RefSeq" id="WP_400186598.1">
    <property type="nucleotide sequence ID" value="NZ_JBGORX010000001.1"/>
</dbReference>
<dbReference type="SUPFAM" id="SSF52540">
    <property type="entry name" value="P-loop containing nucleoside triphosphate hydrolases"/>
    <property type="match status" value="1"/>
</dbReference>
<dbReference type="Proteomes" id="UP001615550">
    <property type="component" value="Unassembled WGS sequence"/>
</dbReference>
<evidence type="ECO:0000256" key="10">
    <source>
        <dbReference type="ARBA" id="ARBA00048743"/>
    </source>
</evidence>
<evidence type="ECO:0000256" key="6">
    <source>
        <dbReference type="ARBA" id="ARBA00022741"/>
    </source>
</evidence>
<dbReference type="CDD" id="cd01672">
    <property type="entry name" value="TMPK"/>
    <property type="match status" value="1"/>
</dbReference>
<dbReference type="EMBL" id="JBGORX010000001">
    <property type="protein sequence ID" value="MFJ1267793.1"/>
    <property type="molecule type" value="Genomic_DNA"/>
</dbReference>
<evidence type="ECO:0000256" key="2">
    <source>
        <dbReference type="ARBA" id="ARBA00012980"/>
    </source>
</evidence>
<keyword evidence="6 11" id="KW-0547">Nucleotide-binding</keyword>